<dbReference type="Gene3D" id="2.40.70.10">
    <property type="entry name" value="Acid Proteases"/>
    <property type="match status" value="1"/>
</dbReference>
<evidence type="ECO:0000313" key="4">
    <source>
        <dbReference type="Proteomes" id="UP000813463"/>
    </source>
</evidence>
<reference evidence="4" key="1">
    <citation type="journal article" date="2021" name="Nat. Commun.">
        <title>Genomic analyses provide insights into spinach domestication and the genetic basis of agronomic traits.</title>
        <authorList>
            <person name="Cai X."/>
            <person name="Sun X."/>
            <person name="Xu C."/>
            <person name="Sun H."/>
            <person name="Wang X."/>
            <person name="Ge C."/>
            <person name="Zhang Z."/>
            <person name="Wang Q."/>
            <person name="Fei Z."/>
            <person name="Jiao C."/>
            <person name="Wang Q."/>
        </authorList>
    </citation>
    <scope>NUCLEOTIDE SEQUENCE [LARGE SCALE GENOMIC DNA]</scope>
    <source>
        <strain evidence="4">cv. Varoflay</strain>
    </source>
</reference>
<dbReference type="PANTHER" id="PTHR47967:SF128">
    <property type="entry name" value="ASPARTIC PROTEINASE CDR1-LIKE"/>
    <property type="match status" value="1"/>
</dbReference>
<keyword evidence="2" id="KW-0378">Hydrolase</keyword>
<organism evidence="4 5">
    <name type="scientific">Spinacia oleracea</name>
    <name type="common">Spinach</name>
    <dbReference type="NCBI Taxonomy" id="3562"/>
    <lineage>
        <taxon>Eukaryota</taxon>
        <taxon>Viridiplantae</taxon>
        <taxon>Streptophyta</taxon>
        <taxon>Embryophyta</taxon>
        <taxon>Tracheophyta</taxon>
        <taxon>Spermatophyta</taxon>
        <taxon>Magnoliopsida</taxon>
        <taxon>eudicotyledons</taxon>
        <taxon>Gunneridae</taxon>
        <taxon>Pentapetalae</taxon>
        <taxon>Caryophyllales</taxon>
        <taxon>Chenopodiaceae</taxon>
        <taxon>Chenopodioideae</taxon>
        <taxon>Anserineae</taxon>
        <taxon>Spinacia</taxon>
    </lineage>
</organism>
<gene>
    <name evidence="5" type="primary">LOC130465532</name>
</gene>
<evidence type="ECO:0000313" key="5">
    <source>
        <dbReference type="RefSeq" id="XP_056690307.1"/>
    </source>
</evidence>
<evidence type="ECO:0000256" key="1">
    <source>
        <dbReference type="ARBA" id="ARBA00022670"/>
    </source>
</evidence>
<dbReference type="InterPro" id="IPR051708">
    <property type="entry name" value="Plant_Aspart_Prot_A1"/>
</dbReference>
<dbReference type="Proteomes" id="UP000813463">
    <property type="component" value="Chromosome 1"/>
</dbReference>
<reference evidence="5" key="2">
    <citation type="submission" date="2025-08" db="UniProtKB">
        <authorList>
            <consortium name="RefSeq"/>
        </authorList>
    </citation>
    <scope>IDENTIFICATION</scope>
    <source>
        <tissue evidence="5">Leaf</tissue>
    </source>
</reference>
<keyword evidence="4" id="KW-1185">Reference proteome</keyword>
<dbReference type="Pfam" id="PF14541">
    <property type="entry name" value="TAXi_C"/>
    <property type="match status" value="1"/>
</dbReference>
<feature type="domain" description="Peptidase A1" evidence="3">
    <location>
        <begin position="1"/>
        <end position="177"/>
    </location>
</feature>
<keyword evidence="1 5" id="KW-0645">Protease</keyword>
<dbReference type="InterPro" id="IPR033121">
    <property type="entry name" value="PEPTIDASE_A1"/>
</dbReference>
<dbReference type="InterPro" id="IPR021109">
    <property type="entry name" value="Peptidase_aspartic_dom_sf"/>
</dbReference>
<dbReference type="SUPFAM" id="SSF50630">
    <property type="entry name" value="Acid proteases"/>
    <property type="match status" value="1"/>
</dbReference>
<dbReference type="RefSeq" id="XP_056690307.1">
    <property type="nucleotide sequence ID" value="XM_056834329.1"/>
</dbReference>
<protein>
    <submittedName>
        <fullName evidence="5">Probable aspartic protease At2g35615</fullName>
    </submittedName>
</protein>
<dbReference type="PANTHER" id="PTHR47967">
    <property type="entry name" value="OS07G0603500 PROTEIN-RELATED"/>
    <property type="match status" value="1"/>
</dbReference>
<dbReference type="PROSITE" id="PS51767">
    <property type="entry name" value="PEPTIDASE_A1"/>
    <property type="match status" value="1"/>
</dbReference>
<dbReference type="GeneID" id="130465532"/>
<dbReference type="GO" id="GO:0006508">
    <property type="term" value="P:proteolysis"/>
    <property type="evidence" value="ECO:0007669"/>
    <property type="project" value="UniProtKB-KW"/>
</dbReference>
<sequence>MKLSLSSSSSSSSSFSLLKFSASNSLNSGFALLPNFRFSLFPRFLSPPANPLSSAIHVHPVHSFVLLTFASSLIHHFFVKDLEAELKKNIKVEPVEDPEGIMSLCYKNDADMDVPIVKVRFAGAELELKPSNTFVKVQEDMVCFAMIPATEVAIFGNLAQMDFLVGYDLEEGKVSFKSANCSHLQF</sequence>
<name>A0ABM3R3W0_SPIOL</name>
<evidence type="ECO:0000259" key="3">
    <source>
        <dbReference type="PROSITE" id="PS51767"/>
    </source>
</evidence>
<proteinExistence type="predicted"/>
<dbReference type="GO" id="GO:0008233">
    <property type="term" value="F:peptidase activity"/>
    <property type="evidence" value="ECO:0007669"/>
    <property type="project" value="UniProtKB-KW"/>
</dbReference>
<evidence type="ECO:0000256" key="2">
    <source>
        <dbReference type="ARBA" id="ARBA00022801"/>
    </source>
</evidence>
<dbReference type="InterPro" id="IPR032799">
    <property type="entry name" value="TAXi_C"/>
</dbReference>
<accession>A0ABM3R3W0</accession>